<dbReference type="AlphaFoldDB" id="A0A8J3DA98"/>
<dbReference type="SMART" id="SM00448">
    <property type="entry name" value="REC"/>
    <property type="match status" value="1"/>
</dbReference>
<evidence type="ECO:0000256" key="2">
    <source>
        <dbReference type="PROSITE-ProRule" id="PRU00169"/>
    </source>
</evidence>
<dbReference type="Pfam" id="PF00072">
    <property type="entry name" value="Response_reg"/>
    <property type="match status" value="1"/>
</dbReference>
<dbReference type="CDD" id="cd00156">
    <property type="entry name" value="REC"/>
    <property type="match status" value="1"/>
</dbReference>
<dbReference type="Gene3D" id="3.40.50.2300">
    <property type="match status" value="1"/>
</dbReference>
<dbReference type="Proteomes" id="UP000642829">
    <property type="component" value="Unassembled WGS sequence"/>
</dbReference>
<evidence type="ECO:0000256" key="1">
    <source>
        <dbReference type="ARBA" id="ARBA00022553"/>
    </source>
</evidence>
<protein>
    <recommendedName>
        <fullName evidence="3">Response regulatory domain-containing protein</fullName>
    </recommendedName>
</protein>
<feature type="domain" description="Response regulatory" evidence="3">
    <location>
        <begin position="12"/>
        <end position="129"/>
    </location>
</feature>
<evidence type="ECO:0000313" key="4">
    <source>
        <dbReference type="EMBL" id="GHB96289.1"/>
    </source>
</evidence>
<dbReference type="SUPFAM" id="SSF52172">
    <property type="entry name" value="CheY-like"/>
    <property type="match status" value="1"/>
</dbReference>
<dbReference type="GO" id="GO:0000160">
    <property type="term" value="P:phosphorelay signal transduction system"/>
    <property type="evidence" value="ECO:0007669"/>
    <property type="project" value="InterPro"/>
</dbReference>
<proteinExistence type="predicted"/>
<dbReference type="PROSITE" id="PS50110">
    <property type="entry name" value="RESPONSE_REGULATORY"/>
    <property type="match status" value="1"/>
</dbReference>
<dbReference type="RefSeq" id="WP_189512520.1">
    <property type="nucleotide sequence ID" value="NZ_BMXG01000005.1"/>
</dbReference>
<accession>A0A8J3DA98</accession>
<evidence type="ECO:0000313" key="5">
    <source>
        <dbReference type="Proteomes" id="UP000642829"/>
    </source>
</evidence>
<gene>
    <name evidence="4" type="ORF">GCM10007047_10100</name>
</gene>
<evidence type="ECO:0000259" key="3">
    <source>
        <dbReference type="PROSITE" id="PS50110"/>
    </source>
</evidence>
<reference evidence="4" key="2">
    <citation type="submission" date="2020-09" db="EMBL/GenBank/DDBJ databases">
        <authorList>
            <person name="Sun Q."/>
            <person name="Kim S."/>
        </authorList>
    </citation>
    <scope>NUCLEOTIDE SEQUENCE</scope>
    <source>
        <strain evidence="4">KCTC 12870</strain>
    </source>
</reference>
<reference evidence="4" key="1">
    <citation type="journal article" date="2014" name="Int. J. Syst. Evol. Microbiol.">
        <title>Complete genome sequence of Corynebacterium casei LMG S-19264T (=DSM 44701T), isolated from a smear-ripened cheese.</title>
        <authorList>
            <consortium name="US DOE Joint Genome Institute (JGI-PGF)"/>
            <person name="Walter F."/>
            <person name="Albersmeier A."/>
            <person name="Kalinowski J."/>
            <person name="Ruckert C."/>
        </authorList>
    </citation>
    <scope>NUCLEOTIDE SEQUENCE</scope>
    <source>
        <strain evidence="4">KCTC 12870</strain>
    </source>
</reference>
<dbReference type="PANTHER" id="PTHR44591:SF3">
    <property type="entry name" value="RESPONSE REGULATORY DOMAIN-CONTAINING PROTEIN"/>
    <property type="match status" value="1"/>
</dbReference>
<organism evidence="4 5">
    <name type="scientific">Cerasicoccus arenae</name>
    <dbReference type="NCBI Taxonomy" id="424488"/>
    <lineage>
        <taxon>Bacteria</taxon>
        <taxon>Pseudomonadati</taxon>
        <taxon>Verrucomicrobiota</taxon>
        <taxon>Opitutia</taxon>
        <taxon>Puniceicoccales</taxon>
        <taxon>Cerasicoccaceae</taxon>
        <taxon>Cerasicoccus</taxon>
    </lineage>
</organism>
<dbReference type="PANTHER" id="PTHR44591">
    <property type="entry name" value="STRESS RESPONSE REGULATOR PROTEIN 1"/>
    <property type="match status" value="1"/>
</dbReference>
<comment type="caution">
    <text evidence="4">The sequence shown here is derived from an EMBL/GenBank/DDBJ whole genome shotgun (WGS) entry which is preliminary data.</text>
</comment>
<feature type="modified residue" description="4-aspartylphosphate" evidence="2">
    <location>
        <position position="62"/>
    </location>
</feature>
<keyword evidence="1 2" id="KW-0597">Phosphoprotein</keyword>
<dbReference type="InterPro" id="IPR050595">
    <property type="entry name" value="Bact_response_regulator"/>
</dbReference>
<sequence length="144" mass="16112">MHLPPFEPKKARILVVEDTNMMRIMMMRHLSQAGYEHVESVEDGQQCLDYIAEHPVDLILLDIQMPVLNGYEALKAIKANPAYKDIAVIMVTAVDNIESVAQCISDGAEDYMAKLFNPILLTAKIDTSLELRHLRMAVAADQSS</sequence>
<name>A0A8J3DA98_9BACT</name>
<dbReference type="InterPro" id="IPR011006">
    <property type="entry name" value="CheY-like_superfamily"/>
</dbReference>
<dbReference type="EMBL" id="BMXG01000005">
    <property type="protein sequence ID" value="GHB96289.1"/>
    <property type="molecule type" value="Genomic_DNA"/>
</dbReference>
<dbReference type="InterPro" id="IPR001789">
    <property type="entry name" value="Sig_transdc_resp-reg_receiver"/>
</dbReference>
<keyword evidence="5" id="KW-1185">Reference proteome</keyword>